<keyword evidence="11 13" id="KW-0413">Isomerase</keyword>
<dbReference type="STRING" id="1071918.SAMN05421544_10147"/>
<dbReference type="PROSITE" id="PS50198">
    <property type="entry name" value="PPIC_PPIASE_2"/>
    <property type="match status" value="1"/>
</dbReference>
<accession>A0A1G6Y6A4</accession>
<evidence type="ECO:0000256" key="2">
    <source>
        <dbReference type="ARBA" id="ARBA00022475"/>
    </source>
</evidence>
<dbReference type="Gene3D" id="1.10.4030.10">
    <property type="entry name" value="Porin chaperone SurA, peptide-binding domain"/>
    <property type="match status" value="1"/>
</dbReference>
<evidence type="ECO:0000256" key="5">
    <source>
        <dbReference type="ARBA" id="ARBA00022989"/>
    </source>
</evidence>
<evidence type="ECO:0000256" key="8">
    <source>
        <dbReference type="ARBA" id="ARBA00038408"/>
    </source>
</evidence>
<dbReference type="InterPro" id="IPR027304">
    <property type="entry name" value="Trigger_fact/SurA_dom_sf"/>
</dbReference>
<evidence type="ECO:0000313" key="14">
    <source>
        <dbReference type="Proteomes" id="UP000198517"/>
    </source>
</evidence>
<evidence type="ECO:0000256" key="7">
    <source>
        <dbReference type="ARBA" id="ARBA00023186"/>
    </source>
</evidence>
<dbReference type="InterPro" id="IPR000297">
    <property type="entry name" value="PPIase_PpiC"/>
</dbReference>
<dbReference type="RefSeq" id="WP_092735504.1">
    <property type="nucleotide sequence ID" value="NZ_FNAS01000001.1"/>
</dbReference>
<dbReference type="EMBL" id="FNAS01000001">
    <property type="protein sequence ID" value="SDD85928.1"/>
    <property type="molecule type" value="Genomic_DNA"/>
</dbReference>
<evidence type="ECO:0000256" key="1">
    <source>
        <dbReference type="ARBA" id="ARBA00004382"/>
    </source>
</evidence>
<dbReference type="Proteomes" id="UP000198517">
    <property type="component" value="Unassembled WGS sequence"/>
</dbReference>
<dbReference type="Pfam" id="PF13616">
    <property type="entry name" value="Rotamase_3"/>
    <property type="match status" value="1"/>
</dbReference>
<dbReference type="Gene3D" id="3.10.50.40">
    <property type="match status" value="1"/>
</dbReference>
<evidence type="ECO:0000259" key="12">
    <source>
        <dbReference type="PROSITE" id="PS50198"/>
    </source>
</evidence>
<sequence length="708" mass="78738">MAVLSEIRKRPWILMGVIALALLAFLINPSSLQKAFGTNPNILGKVNGDEITRDEFNQQLTMLQNQAQSQGQPTAGLEEQAWQSLVQSKLIKQQFDKLGLKMTDDFFWNQIQYDPMFAQNPQYFDAKGNFKVTELKKQIEQLRTSGKAQEYNQWLNIRKSIEYRIMARQVLGNVVGAITTSKPEASLLLKNRDQVADISYVKIDYAAYAQKHPVKVTTKDLADFIKKHPIAFKTEAARNIAVAYFPATPSANDDSLALKQLNQLYKTDEENFTNTKNDSLFVEINSEAPVKYQYVSIQDVPQEAQEFVKSASVGQYFGPYKSGEKYYVTKLEGKTEATLPKHILISYAGTDVAKQYPSIKRTKEQAKKLADSIAAAVKADPNKFNEFVGLSADVNSARQGGLLQWAVAGHSGMVKPFADWIDSNPKDAVGVVETQFGYHIIVNQNKMPVYKIANLAKDITASKNTQDKIYADANKFIQSVQGKSFNDFSNLAKKGNYIFLNPKQVNRFQGAIPGLGTDKDDAVLAWAFDKKTNRGDTNIFTTSDGGYIVAYLNGKQEAGLSDPETVRDRIEDIVKNEIIGKQISEQIKNAKAGSLEKVASMFGVTVQEGQINILNPSIGNAMEPKVAGAAFGMEKGHLSMPVEGNTGVFVLVRKNITENKQPGDVEQIIQMVNQQGAQMFSQSLMKSLENSADIKDYRIEVFSNKEQN</sequence>
<keyword evidence="11" id="KW-0697">Rotamase</keyword>
<dbReference type="OrthoDB" id="9812372at2"/>
<dbReference type="InterPro" id="IPR052029">
    <property type="entry name" value="PpiD_chaperone"/>
</dbReference>
<comment type="subcellular location">
    <subcellularLocation>
        <location evidence="1">Cell inner membrane</location>
        <topology evidence="1">Single-pass type II membrane protein</topology>
        <orientation evidence="1">Periplasmic side</orientation>
    </subcellularLocation>
</comment>
<evidence type="ECO:0000256" key="9">
    <source>
        <dbReference type="ARBA" id="ARBA00040743"/>
    </source>
</evidence>
<reference evidence="13 14" key="1">
    <citation type="submission" date="2016-10" db="EMBL/GenBank/DDBJ databases">
        <authorList>
            <person name="de Groot N.N."/>
        </authorList>
    </citation>
    <scope>NUCLEOTIDE SEQUENCE [LARGE SCALE GENOMIC DNA]</scope>
    <source>
        <strain evidence="13 14">DSM 24015</strain>
    </source>
</reference>
<comment type="similarity">
    <text evidence="8">Belongs to the PpiD chaperone family.</text>
</comment>
<evidence type="ECO:0000256" key="3">
    <source>
        <dbReference type="ARBA" id="ARBA00022519"/>
    </source>
</evidence>
<keyword evidence="14" id="KW-1185">Reference proteome</keyword>
<keyword evidence="7" id="KW-0143">Chaperone</keyword>
<keyword evidence="6" id="KW-0472">Membrane</keyword>
<dbReference type="AlphaFoldDB" id="A0A1G6Y6A4"/>
<evidence type="ECO:0000256" key="4">
    <source>
        <dbReference type="ARBA" id="ARBA00022692"/>
    </source>
</evidence>
<dbReference type="GO" id="GO:0005886">
    <property type="term" value="C:plasma membrane"/>
    <property type="evidence" value="ECO:0007669"/>
    <property type="project" value="UniProtKB-SubCell"/>
</dbReference>
<gene>
    <name evidence="13" type="ORF">SAMN05421544_10147</name>
</gene>
<dbReference type="InterPro" id="IPR046357">
    <property type="entry name" value="PPIase_dom_sf"/>
</dbReference>
<name>A0A1G6Y6A4_9FLAO</name>
<evidence type="ECO:0000313" key="13">
    <source>
        <dbReference type="EMBL" id="SDD85928.1"/>
    </source>
</evidence>
<keyword evidence="4" id="KW-0812">Transmembrane</keyword>
<keyword evidence="2" id="KW-1003">Cell membrane</keyword>
<organism evidence="13 14">
    <name type="scientific">Riemerella columbipharyngis</name>
    <dbReference type="NCBI Taxonomy" id="1071918"/>
    <lineage>
        <taxon>Bacteria</taxon>
        <taxon>Pseudomonadati</taxon>
        <taxon>Bacteroidota</taxon>
        <taxon>Flavobacteriia</taxon>
        <taxon>Flavobacteriales</taxon>
        <taxon>Weeksellaceae</taxon>
        <taxon>Riemerella</taxon>
    </lineage>
</organism>
<evidence type="ECO:0000256" key="10">
    <source>
        <dbReference type="ARBA" id="ARBA00042775"/>
    </source>
</evidence>
<dbReference type="PANTHER" id="PTHR47529:SF1">
    <property type="entry name" value="PERIPLASMIC CHAPERONE PPID"/>
    <property type="match status" value="1"/>
</dbReference>
<evidence type="ECO:0000256" key="11">
    <source>
        <dbReference type="PROSITE-ProRule" id="PRU00278"/>
    </source>
</evidence>
<evidence type="ECO:0000256" key="6">
    <source>
        <dbReference type="ARBA" id="ARBA00023136"/>
    </source>
</evidence>
<keyword evidence="3" id="KW-0997">Cell inner membrane</keyword>
<dbReference type="GO" id="GO:0003755">
    <property type="term" value="F:peptidyl-prolyl cis-trans isomerase activity"/>
    <property type="evidence" value="ECO:0007669"/>
    <property type="project" value="UniProtKB-KW"/>
</dbReference>
<dbReference type="SUPFAM" id="SSF109998">
    <property type="entry name" value="Triger factor/SurA peptide-binding domain-like"/>
    <property type="match status" value="1"/>
</dbReference>
<proteinExistence type="inferred from homology"/>
<dbReference type="Pfam" id="PF13623">
    <property type="entry name" value="SurA_N_2"/>
    <property type="match status" value="1"/>
</dbReference>
<keyword evidence="5" id="KW-1133">Transmembrane helix</keyword>
<protein>
    <recommendedName>
        <fullName evidence="9">Periplasmic chaperone PpiD</fullName>
    </recommendedName>
    <alternativeName>
        <fullName evidence="10">Periplasmic folding chaperone</fullName>
    </alternativeName>
</protein>
<feature type="domain" description="PpiC" evidence="12">
    <location>
        <begin position="335"/>
        <end position="445"/>
    </location>
</feature>
<dbReference type="SUPFAM" id="SSF54534">
    <property type="entry name" value="FKBP-like"/>
    <property type="match status" value="1"/>
</dbReference>
<dbReference type="PANTHER" id="PTHR47529">
    <property type="entry name" value="PEPTIDYL-PROLYL CIS-TRANS ISOMERASE D"/>
    <property type="match status" value="1"/>
</dbReference>